<dbReference type="InterPro" id="IPR000668">
    <property type="entry name" value="Peptidase_C1A_C"/>
</dbReference>
<dbReference type="EMBL" id="JBBNOP010000006">
    <property type="protein sequence ID" value="MEQ3362928.1"/>
    <property type="molecule type" value="Genomic_DNA"/>
</dbReference>
<dbReference type="Pfam" id="PF00112">
    <property type="entry name" value="Peptidase_C1"/>
    <property type="match status" value="1"/>
</dbReference>
<feature type="region of interest" description="Disordered" evidence="2">
    <location>
        <begin position="312"/>
        <end position="351"/>
    </location>
</feature>
<comment type="caution">
    <text evidence="6">The sequence shown here is derived from an EMBL/GenBank/DDBJ whole genome shotgun (WGS) entry which is preliminary data.</text>
</comment>
<evidence type="ECO:0000256" key="3">
    <source>
        <dbReference type="SAM" id="Phobius"/>
    </source>
</evidence>
<dbReference type="InterPro" id="IPR000169">
    <property type="entry name" value="Pept_cys_AS"/>
</dbReference>
<evidence type="ECO:0000256" key="2">
    <source>
        <dbReference type="SAM" id="MobiDB-lite"/>
    </source>
</evidence>
<reference evidence="6 7" key="1">
    <citation type="submission" date="2024-04" db="EMBL/GenBank/DDBJ databases">
        <title>Human intestinal bacterial collection.</title>
        <authorList>
            <person name="Pauvert C."/>
            <person name="Hitch T.C.A."/>
            <person name="Clavel T."/>
        </authorList>
    </citation>
    <scope>NUCLEOTIDE SEQUENCE [LARGE SCALE GENOMIC DNA]</scope>
    <source>
        <strain evidence="6 7">CLA-KB-H42</strain>
    </source>
</reference>
<feature type="chain" id="PRO_5046632037" evidence="4">
    <location>
        <begin position="32"/>
        <end position="739"/>
    </location>
</feature>
<proteinExistence type="inferred from homology"/>
<organism evidence="6 7">
    <name type="scientific">Raoultibacter massiliensis</name>
    <dbReference type="NCBI Taxonomy" id="1852371"/>
    <lineage>
        <taxon>Bacteria</taxon>
        <taxon>Bacillati</taxon>
        <taxon>Actinomycetota</taxon>
        <taxon>Coriobacteriia</taxon>
        <taxon>Eggerthellales</taxon>
        <taxon>Eggerthellaceae</taxon>
        <taxon>Raoultibacter</taxon>
    </lineage>
</organism>
<evidence type="ECO:0000256" key="4">
    <source>
        <dbReference type="SAM" id="SignalP"/>
    </source>
</evidence>
<evidence type="ECO:0000256" key="1">
    <source>
        <dbReference type="ARBA" id="ARBA00008455"/>
    </source>
</evidence>
<keyword evidence="4" id="KW-0732">Signal</keyword>
<protein>
    <submittedName>
        <fullName evidence="6">Lectin like domain-containing protein</fullName>
    </submittedName>
</protein>
<feature type="compositionally biased region" description="Low complexity" evidence="2">
    <location>
        <begin position="325"/>
        <end position="345"/>
    </location>
</feature>
<dbReference type="SUPFAM" id="SSF54001">
    <property type="entry name" value="Cysteine proteinases"/>
    <property type="match status" value="1"/>
</dbReference>
<dbReference type="SMART" id="SM00645">
    <property type="entry name" value="Pept_C1"/>
    <property type="match status" value="1"/>
</dbReference>
<feature type="region of interest" description="Disordered" evidence="2">
    <location>
        <begin position="668"/>
        <end position="713"/>
    </location>
</feature>
<gene>
    <name evidence="6" type="ORF">AAA083_08055</name>
</gene>
<feature type="transmembrane region" description="Helical" evidence="3">
    <location>
        <begin position="714"/>
        <end position="733"/>
    </location>
</feature>
<feature type="domain" description="Peptidase C1A papain C-terminal" evidence="5">
    <location>
        <begin position="93"/>
        <end position="482"/>
    </location>
</feature>
<dbReference type="Gene3D" id="3.90.70.10">
    <property type="entry name" value="Cysteine proteinases"/>
    <property type="match status" value="1"/>
</dbReference>
<dbReference type="InterPro" id="IPR013128">
    <property type="entry name" value="Peptidase_C1A"/>
</dbReference>
<dbReference type="Proteomes" id="UP001487305">
    <property type="component" value="Unassembled WGS sequence"/>
</dbReference>
<comment type="similarity">
    <text evidence="1">Belongs to the peptidase C1 family.</text>
</comment>
<name>A0ABV1JDT3_9ACTN</name>
<keyword evidence="7" id="KW-1185">Reference proteome</keyword>
<accession>A0ABV1JDT3</accession>
<dbReference type="InterPro" id="IPR040528">
    <property type="entry name" value="Lectin-like"/>
</dbReference>
<feature type="compositionally biased region" description="Acidic residues" evidence="2">
    <location>
        <begin position="668"/>
        <end position="680"/>
    </location>
</feature>
<keyword evidence="3" id="KW-1133">Transmembrane helix</keyword>
<evidence type="ECO:0000313" key="7">
    <source>
        <dbReference type="Proteomes" id="UP001487305"/>
    </source>
</evidence>
<dbReference type="RefSeq" id="WP_349227409.1">
    <property type="nucleotide sequence ID" value="NZ_JBBNOP010000006.1"/>
</dbReference>
<dbReference type="Pfam" id="PF18560">
    <property type="entry name" value="Lectin_like"/>
    <property type="match status" value="1"/>
</dbReference>
<dbReference type="PANTHER" id="PTHR12411">
    <property type="entry name" value="CYSTEINE PROTEASE FAMILY C1-RELATED"/>
    <property type="match status" value="1"/>
</dbReference>
<keyword evidence="3" id="KW-0812">Transmembrane</keyword>
<evidence type="ECO:0000259" key="5">
    <source>
        <dbReference type="SMART" id="SM00645"/>
    </source>
</evidence>
<dbReference type="InterPro" id="IPR038765">
    <property type="entry name" value="Papain-like_cys_pep_sf"/>
</dbReference>
<feature type="signal peptide" evidence="4">
    <location>
        <begin position="1"/>
        <end position="31"/>
    </location>
</feature>
<evidence type="ECO:0000313" key="6">
    <source>
        <dbReference type="EMBL" id="MEQ3362928.1"/>
    </source>
</evidence>
<sequence>MTMRTKWAGAAGRTLLAGLLATALLPAAAMASPRTDASGDNAEHEAAIQIINEIAAKSAARNAERTYVTEDGFELYLGSPSAEAGSARALSVLPEKYTAPYTSIKNQGTTGSCWSFASIAALESARLVQQGIASAGGNEVDWSEAHLVFGTFNGEREGNTLDGDELETSGNDHQSVQDPYYGFDTAGNSNMAAAALAAGRGLANESDAPFLTPDTDDEFADCAFAMAESAVGNYGLSRVRLDRSVMHPEVAPFIDFGDGTGSGVDRDLDVAAMGEIKQAIYEYGAITALYHSETDLFSPYYHEYVEPQATVAEAGEGSEVDATSAETGDGAEGAEAGEGPEVEAASVSQTDAASGTAANDIVLQLSPNYWVYDADVDVAGRGAVMVDHVIAIVGWDNTYSRWNFATPLIDDATGQNRAYDPEIAEVATGKDGEDYIVPTMDGAWVVKNSWGTEDSDSGVTVLQGDKGIFYLSYCEKTIAQPTTMVPDEAASGDLPYDETYQYDASTASTIFDDPFEILGANVFTATGSQSIDALGVWVTECDTTLDIRVYTNLSDASDPESGTLVSSQREHVPSFGWYTVDLDQPASVSEGETFSVVASWNAPPSDGGSSYSYVPMENTDSNTVYLHGGESFFGTIVPPDQGDVEWVDCQLLADPVHSNVCIKAFATESEEEPGDPENPEGPEGPADAVPLDPNDANGEAGSPTSPLAKAGDPLPLATAGALAVLALVALVVARRRALR</sequence>
<keyword evidence="3" id="KW-0472">Membrane</keyword>
<dbReference type="PROSITE" id="PS00139">
    <property type="entry name" value="THIOL_PROTEASE_CYS"/>
    <property type="match status" value="1"/>
</dbReference>